<keyword evidence="8" id="KW-1185">Reference proteome</keyword>
<sequence>MAPILLPKRKFRRYIGHIMTSMRKLSCNPFTSVMKTSGWGYRNSVILFLLITLTVEAIGQSTSSENPNRNDHIFPPSKEASAFINFDRRGFIINGRKTFLVSAGIEYARVPRALWKDRLERLKRGGYNAVEIYTFWNFHEAEEGKFNFSGDHDLDAFLNLVKSLDMFAIVRVGPYYCGEWNFGGFPIWLKFKPGLVARKDNVPFLEATDRFFEKLIPIVSKNQIHKGGPVIMVQLENEHPESWGTKVPNPYFSHLIKKANELGLEVPYFFSGLHPGNDPAGNLKNLDDPKRPNPWFSTEFWGVWFFNYGPQPQDSTIYDRRTWKIIAGGGNGYNVYMAHGGSNFGYNNDRDMAASYDYGAGVGQAGDLRPIFFAYKRAAWFARSFQEVLANSTDGGKISHWMIRDTAIKVNARVSPAGTITFLDNPGKIAKKAVIQPPKGLSGALSANVKIAAGEIMPVIQNFKIAPAISLDWAPTRIYTILPQGKTSTVVVYGDLNSLVQLYFSSDSSFRVLKGNANFVNKSTKLVFSSVVKGPPAEYIFSAGVNQVRILVVQSALAAKTWIEQIGQDNYLITGPSYIKETSLKNGKIMVSAERQWNDKNPMPTRVYTEKTSFPLAASTVPSSAATLQLHPDKWQIKPAVEAALPELDDSAWTHSTNPLQMGADGDLTANAWYRSKVQVDTSGTYIMRFKNVKERATIFVNGVKQDAELTDKSFTINLNAGKVNTVSIFTAHNGRNKQLFFLGGLDTIDMKGIAGPVTLERDSSNVKIISNWKLKGGPGDPFAPDAWTSLPPGDFAGPAFFKSTFTLPRQDKSKTIIWRVNVTTMGHGSVWVNGHNLGRYPEKIKVSGLYIPESWLKEGENTLVIYDEDGTNPGKVAIEAEKEASRDNFLLAEY</sequence>
<keyword evidence="2" id="KW-0378">Hydrolase</keyword>
<dbReference type="InterPro" id="IPR017853">
    <property type="entry name" value="GH"/>
</dbReference>
<dbReference type="Pfam" id="PF21467">
    <property type="entry name" value="BetaGal_gal-bd"/>
    <property type="match status" value="1"/>
</dbReference>
<organism evidence="7 8">
    <name type="scientific">Daejeonella lutea</name>
    <dbReference type="NCBI Taxonomy" id="572036"/>
    <lineage>
        <taxon>Bacteria</taxon>
        <taxon>Pseudomonadati</taxon>
        <taxon>Bacteroidota</taxon>
        <taxon>Sphingobacteriia</taxon>
        <taxon>Sphingobacteriales</taxon>
        <taxon>Sphingobacteriaceae</taxon>
        <taxon>Daejeonella</taxon>
    </lineage>
</organism>
<dbReference type="GO" id="GO:0004553">
    <property type="term" value="F:hydrolase activity, hydrolyzing O-glycosyl compounds"/>
    <property type="evidence" value="ECO:0007669"/>
    <property type="project" value="InterPro"/>
</dbReference>
<evidence type="ECO:0000259" key="6">
    <source>
        <dbReference type="Pfam" id="PF21467"/>
    </source>
</evidence>
<feature type="domain" description="Beta-galactosidase galactose-binding" evidence="6">
    <location>
        <begin position="799"/>
        <end position="862"/>
    </location>
</feature>
<dbReference type="EMBL" id="FUYR01000001">
    <property type="protein sequence ID" value="SKB35301.1"/>
    <property type="molecule type" value="Genomic_DNA"/>
</dbReference>
<dbReference type="OrthoDB" id="703126at2"/>
<dbReference type="PRINTS" id="PR00742">
    <property type="entry name" value="GLHYDRLASE35"/>
</dbReference>
<dbReference type="InterPro" id="IPR031330">
    <property type="entry name" value="Gly_Hdrlase_35_cat"/>
</dbReference>
<protein>
    <submittedName>
        <fullName evidence="7">Beta-galactosidase</fullName>
    </submittedName>
</protein>
<comment type="similarity">
    <text evidence="1 4">Belongs to the glycosyl hydrolase 35 family.</text>
</comment>
<dbReference type="STRING" id="572036.SAMN05661099_0811"/>
<dbReference type="AlphaFoldDB" id="A0A1T5AJW7"/>
<dbReference type="Pfam" id="PF01301">
    <property type="entry name" value="Glyco_hydro_35"/>
    <property type="match status" value="1"/>
</dbReference>
<evidence type="ECO:0000313" key="8">
    <source>
        <dbReference type="Proteomes" id="UP000189981"/>
    </source>
</evidence>
<evidence type="ECO:0000259" key="5">
    <source>
        <dbReference type="Pfam" id="PF01301"/>
    </source>
</evidence>
<name>A0A1T5AJW7_9SPHI</name>
<evidence type="ECO:0000256" key="1">
    <source>
        <dbReference type="ARBA" id="ARBA00009809"/>
    </source>
</evidence>
<dbReference type="GO" id="GO:0005975">
    <property type="term" value="P:carbohydrate metabolic process"/>
    <property type="evidence" value="ECO:0007669"/>
    <property type="project" value="InterPro"/>
</dbReference>
<gene>
    <name evidence="7" type="ORF">SAMN05661099_0811</name>
</gene>
<dbReference type="Gene3D" id="3.20.20.80">
    <property type="entry name" value="Glycosidases"/>
    <property type="match status" value="1"/>
</dbReference>
<dbReference type="InterPro" id="IPR001944">
    <property type="entry name" value="Glycoside_Hdrlase_35"/>
</dbReference>
<dbReference type="InterPro" id="IPR048913">
    <property type="entry name" value="BetaGal_gal-bd"/>
</dbReference>
<proteinExistence type="inferred from homology"/>
<feature type="domain" description="Glycoside hydrolase 35 catalytic" evidence="5">
    <location>
        <begin position="91"/>
        <end position="377"/>
    </location>
</feature>
<dbReference type="PANTHER" id="PTHR23421">
    <property type="entry name" value="BETA-GALACTOSIDASE RELATED"/>
    <property type="match status" value="1"/>
</dbReference>
<dbReference type="InterPro" id="IPR008979">
    <property type="entry name" value="Galactose-bd-like_sf"/>
</dbReference>
<accession>A0A1T5AJW7</accession>
<dbReference type="SUPFAM" id="SSF51445">
    <property type="entry name" value="(Trans)glycosidases"/>
    <property type="match status" value="1"/>
</dbReference>
<evidence type="ECO:0000256" key="4">
    <source>
        <dbReference type="RuleBase" id="RU003679"/>
    </source>
</evidence>
<evidence type="ECO:0000313" key="7">
    <source>
        <dbReference type="EMBL" id="SKB35301.1"/>
    </source>
</evidence>
<evidence type="ECO:0000256" key="2">
    <source>
        <dbReference type="ARBA" id="ARBA00022801"/>
    </source>
</evidence>
<dbReference type="Proteomes" id="UP000189981">
    <property type="component" value="Unassembled WGS sequence"/>
</dbReference>
<dbReference type="SUPFAM" id="SSF49785">
    <property type="entry name" value="Galactose-binding domain-like"/>
    <property type="match status" value="2"/>
</dbReference>
<dbReference type="Gene3D" id="2.60.120.260">
    <property type="entry name" value="Galactose-binding domain-like"/>
    <property type="match status" value="2"/>
</dbReference>
<keyword evidence="3" id="KW-0326">Glycosidase</keyword>
<reference evidence="8" key="1">
    <citation type="submission" date="2017-02" db="EMBL/GenBank/DDBJ databases">
        <authorList>
            <person name="Varghese N."/>
            <person name="Submissions S."/>
        </authorList>
    </citation>
    <scope>NUCLEOTIDE SEQUENCE [LARGE SCALE GENOMIC DNA]</scope>
    <source>
        <strain evidence="8">DSM 22385</strain>
    </source>
</reference>
<evidence type="ECO:0000256" key="3">
    <source>
        <dbReference type="ARBA" id="ARBA00023295"/>
    </source>
</evidence>